<comment type="caution">
    <text evidence="1">The sequence shown here is derived from an EMBL/GenBank/DDBJ whole genome shotgun (WGS) entry which is preliminary data.</text>
</comment>
<keyword evidence="2" id="KW-1185">Reference proteome</keyword>
<protein>
    <submittedName>
        <fullName evidence="1">Uncharacterized protein</fullName>
    </submittedName>
</protein>
<dbReference type="EMBL" id="VCPC01000001">
    <property type="protein sequence ID" value="TMV15473.1"/>
    <property type="molecule type" value="Genomic_DNA"/>
</dbReference>
<sequence>MADLTETQRAFLEKYVLKRPITTLAALDLATPPAAKDPDAERATLEKDLNTLRELLARFGPPAAANAEDTGILTSLHNQAMGYLSAPFTRDGIKAAAQVVQAMRAPHAVALLHIRRDALLGDLAAQEKRAGKALADDDAEEIASKVAAIRTALGAPALDEAGLDAAEVDIENLGPAVDAALDRAAQQAALRLKRRDEILAAQTEAELPEAVAPEAQALQDALAAFPDLSGTPDDATLEKAEAALAALLLVVEQGRAAAAGRVRFATRMGQLLDRLTWGGADLKPEPGTPPGLTDPIKAEAADLQQAHAVLRDATRAAAWPVSDASGLDALATRIAKEVDGVCNQLADVTDAVLAVQARHAEVADNIGETHVFALSDAQQKALTDRADAAVKLLVDSLDQKQAALDALDDVNSATLGLQRDLNGFKLRIDRVDLTPANAAPAELTALTKLHKAAIDALGKALP</sequence>
<evidence type="ECO:0000313" key="2">
    <source>
        <dbReference type="Proteomes" id="UP001191082"/>
    </source>
</evidence>
<dbReference type="Proteomes" id="UP001191082">
    <property type="component" value="Unassembled WGS sequence"/>
</dbReference>
<accession>A0ABY2XEN8</accession>
<dbReference type="RefSeq" id="WP_138862818.1">
    <property type="nucleotide sequence ID" value="NZ_VCPC01000001.1"/>
</dbReference>
<gene>
    <name evidence="1" type="ORF">FGK64_05845</name>
</gene>
<proteinExistence type="predicted"/>
<organism evidence="1 2">
    <name type="scientific">Arenibacterium halophilum</name>
    <dbReference type="NCBI Taxonomy" id="2583821"/>
    <lineage>
        <taxon>Bacteria</taxon>
        <taxon>Pseudomonadati</taxon>
        <taxon>Pseudomonadota</taxon>
        <taxon>Alphaproteobacteria</taxon>
        <taxon>Rhodobacterales</taxon>
        <taxon>Paracoccaceae</taxon>
        <taxon>Arenibacterium</taxon>
    </lineage>
</organism>
<reference evidence="1 2" key="1">
    <citation type="submission" date="2019-05" db="EMBL/GenBank/DDBJ databases">
        <title>Marivita sp. nov. isolated from sea sediment.</title>
        <authorList>
            <person name="Kim W."/>
        </authorList>
    </citation>
    <scope>NUCLEOTIDE SEQUENCE [LARGE SCALE GENOMIC DNA]</scope>
    <source>
        <strain evidence="1 2">CAU 1492</strain>
    </source>
</reference>
<name>A0ABY2XEN8_9RHOB</name>
<evidence type="ECO:0000313" key="1">
    <source>
        <dbReference type="EMBL" id="TMV15473.1"/>
    </source>
</evidence>